<name>A0A7Z7BA45_9BURK</name>
<gene>
    <name evidence="1" type="ORF">SAMN04487926_11627</name>
</gene>
<proteinExistence type="predicted"/>
<dbReference type="Proteomes" id="UP000198900">
    <property type="component" value="Unassembled WGS sequence"/>
</dbReference>
<protein>
    <submittedName>
        <fullName evidence="1">Uncharacterized protein YukJ</fullName>
    </submittedName>
</protein>
<evidence type="ECO:0000313" key="2">
    <source>
        <dbReference type="Proteomes" id="UP000198900"/>
    </source>
</evidence>
<accession>A0A7Z7BA45</accession>
<keyword evidence="2" id="KW-1185">Reference proteome</keyword>
<dbReference type="AlphaFoldDB" id="A0A7Z7BA45"/>
<comment type="caution">
    <text evidence="1">The sequence shown here is derived from an EMBL/GenBank/DDBJ whole genome shotgun (WGS) entry which is preliminary data.</text>
</comment>
<organism evidence="1 2">
    <name type="scientific">Paraburkholderia steynii</name>
    <dbReference type="NCBI Taxonomy" id="1245441"/>
    <lineage>
        <taxon>Bacteria</taxon>
        <taxon>Pseudomonadati</taxon>
        <taxon>Pseudomonadota</taxon>
        <taxon>Betaproteobacteria</taxon>
        <taxon>Burkholderiales</taxon>
        <taxon>Burkholderiaceae</taxon>
        <taxon>Paraburkholderia</taxon>
    </lineage>
</organism>
<dbReference type="RefSeq" id="WP_091782805.1">
    <property type="nucleotide sequence ID" value="NZ_FNDI01000016.1"/>
</dbReference>
<reference evidence="1" key="1">
    <citation type="submission" date="2016-10" db="EMBL/GenBank/DDBJ databases">
        <authorList>
            <person name="Varghese N."/>
            <person name="Submissions S."/>
        </authorList>
    </citation>
    <scope>NUCLEOTIDE SEQUENCE [LARGE SCALE GENOMIC DNA]</scope>
    <source>
        <strain evidence="1">YR281</strain>
    </source>
</reference>
<dbReference type="InterPro" id="IPR019268">
    <property type="entry name" value="DUF2278"/>
</dbReference>
<dbReference type="EMBL" id="FNDI01000016">
    <property type="protein sequence ID" value="SDI38830.1"/>
    <property type="molecule type" value="Genomic_DNA"/>
</dbReference>
<dbReference type="Pfam" id="PF10042">
    <property type="entry name" value="DUF2278"/>
    <property type="match status" value="1"/>
</dbReference>
<evidence type="ECO:0000313" key="1">
    <source>
        <dbReference type="EMBL" id="SDI38830.1"/>
    </source>
</evidence>
<sequence length="349" mass="37872">MGHIEYSYLKGKIDRFKPAPSGNPHLWMLVDIGGDSFFATVNVQSSKDAPGSPVAETYLDFFIDEDYSHPILDRIRGLEPGLKNQRSSYNDGALDYIKGNLFDPRKMRVLPSQSRGGDDLVHRLSSLLALARDQNDDIVIFGSQFQTSRHQTDAVFGETPRFGIDNTHMAQGDPPDIDSRLHENGIWRDGAIFLLSTNTDRVTAIFLAFQTQSWQTDSHGQQLAGTTGFEAPRYDFADGGLGNLVPAPSPKAELTSLNRLSDGTGKLVIANMSTEPLDVSGWSVTTPTSSLQIPDTTIAPGQPLAVELSNDFINDAGGILSLLDDRGLRVDGVAYLGGPATGWSTSFAI</sequence>